<keyword evidence="6 7" id="KW-0472">Membrane</keyword>
<name>A0A8B7XY36_ACAPL</name>
<evidence type="ECO:0000256" key="2">
    <source>
        <dbReference type="ARBA" id="ARBA00008917"/>
    </source>
</evidence>
<dbReference type="Pfam" id="PF04511">
    <property type="entry name" value="DER1"/>
    <property type="match status" value="1"/>
</dbReference>
<dbReference type="GO" id="GO:0006950">
    <property type="term" value="P:response to stress"/>
    <property type="evidence" value="ECO:0007669"/>
    <property type="project" value="UniProtKB-ARBA"/>
</dbReference>
<dbReference type="RefSeq" id="XP_022085809.1">
    <property type="nucleotide sequence ID" value="XM_022230117.1"/>
</dbReference>
<evidence type="ECO:0000256" key="5">
    <source>
        <dbReference type="ARBA" id="ARBA00022989"/>
    </source>
</evidence>
<feature type="transmembrane region" description="Helical" evidence="7">
    <location>
        <begin position="98"/>
        <end position="131"/>
    </location>
</feature>
<dbReference type="Proteomes" id="UP000694845">
    <property type="component" value="Unplaced"/>
</dbReference>
<keyword evidence="9" id="KW-1185">Reference proteome</keyword>
<dbReference type="OMA" id="FKSQYWR"/>
<dbReference type="RefSeq" id="XP_022085807.1">
    <property type="nucleotide sequence ID" value="XM_022230115.1"/>
</dbReference>
<proteinExistence type="inferred from homology"/>
<evidence type="ECO:0000256" key="3">
    <source>
        <dbReference type="ARBA" id="ARBA00022692"/>
    </source>
</evidence>
<evidence type="ECO:0000313" key="12">
    <source>
        <dbReference type="RefSeq" id="XP_022085809.1"/>
    </source>
</evidence>
<comment type="similarity">
    <text evidence="2 7">Belongs to the derlin family.</text>
</comment>
<dbReference type="GO" id="GO:0005789">
    <property type="term" value="C:endoplasmic reticulum membrane"/>
    <property type="evidence" value="ECO:0007669"/>
    <property type="project" value="UniProtKB-SubCell"/>
</dbReference>
<dbReference type="KEGG" id="aplc:110976652"/>
<gene>
    <name evidence="10 11 12" type="primary">LOC110976652</name>
</gene>
<reference evidence="10 11" key="1">
    <citation type="submission" date="2025-04" db="UniProtKB">
        <authorList>
            <consortium name="RefSeq"/>
        </authorList>
    </citation>
    <scope>IDENTIFICATION</scope>
</reference>
<evidence type="ECO:0000256" key="4">
    <source>
        <dbReference type="ARBA" id="ARBA00022824"/>
    </source>
</evidence>
<dbReference type="CTD" id="51009"/>
<feature type="transmembrane region" description="Helical" evidence="7">
    <location>
        <begin position="156"/>
        <end position="185"/>
    </location>
</feature>
<sequence length="269" mass="31166">MAYQTFQQEYLQTPPITRAYCTSCVLTTLAVQLDIITPFQLYFNPDLIFNHYQVWRLITNFLFFGPIGFNFLFNMIFTYRYCRMLEEGSFRGRTADFFFMFFCGGLVMTIISFFVNLVFLGQAFTIMLVYVWSRRNPFVRMNFLGLMNFQAPHLPWVLLGFSLLLGNSIIVDFIGIAVGHVYFFLEDVFPQQHGGFKILRTPKILKMIFDANPDDANYNPLPEEERPGGFDWGGEGARPADQQEARLQEGQTDGPQDRQGDNQVHNPDQ</sequence>
<evidence type="ECO:0000313" key="11">
    <source>
        <dbReference type="RefSeq" id="XP_022085808.1"/>
    </source>
</evidence>
<keyword evidence="5 7" id="KW-1133">Transmembrane helix</keyword>
<evidence type="ECO:0000256" key="8">
    <source>
        <dbReference type="SAM" id="MobiDB-lite"/>
    </source>
</evidence>
<comment type="subcellular location">
    <subcellularLocation>
        <location evidence="1 7">Endoplasmic reticulum membrane</location>
        <topology evidence="1 7">Multi-pass membrane protein</topology>
    </subcellularLocation>
</comment>
<feature type="region of interest" description="Disordered" evidence="8">
    <location>
        <begin position="216"/>
        <end position="269"/>
    </location>
</feature>
<dbReference type="PANTHER" id="PTHR11009">
    <property type="entry name" value="DER1-LIKE PROTEIN, DERLIN"/>
    <property type="match status" value="1"/>
</dbReference>
<comment type="function">
    <text evidence="7">May be involved in the degradation of misfolded endoplasmic reticulum (ER) luminal proteins.</text>
</comment>
<evidence type="ECO:0000256" key="7">
    <source>
        <dbReference type="RuleBase" id="RU363059"/>
    </source>
</evidence>
<dbReference type="SUPFAM" id="SSF144091">
    <property type="entry name" value="Rhomboid-like"/>
    <property type="match status" value="1"/>
</dbReference>
<dbReference type="AlphaFoldDB" id="A0A8B7XY36"/>
<protein>
    <recommendedName>
        <fullName evidence="7">Derlin</fullName>
    </recommendedName>
</protein>
<evidence type="ECO:0000313" key="9">
    <source>
        <dbReference type="Proteomes" id="UP000694845"/>
    </source>
</evidence>
<organism evidence="9 11">
    <name type="scientific">Acanthaster planci</name>
    <name type="common">Crown-of-thorns starfish</name>
    <dbReference type="NCBI Taxonomy" id="133434"/>
    <lineage>
        <taxon>Eukaryota</taxon>
        <taxon>Metazoa</taxon>
        <taxon>Echinodermata</taxon>
        <taxon>Eleutherozoa</taxon>
        <taxon>Asterozoa</taxon>
        <taxon>Asteroidea</taxon>
        <taxon>Valvatacea</taxon>
        <taxon>Valvatida</taxon>
        <taxon>Acanthasteridae</taxon>
        <taxon>Acanthaster</taxon>
    </lineage>
</organism>
<keyword evidence="4 7" id="KW-0256">Endoplasmic reticulum</keyword>
<evidence type="ECO:0000313" key="10">
    <source>
        <dbReference type="RefSeq" id="XP_022085807.1"/>
    </source>
</evidence>
<accession>A0A8B7XY36</accession>
<dbReference type="InterPro" id="IPR035952">
    <property type="entry name" value="Rhomboid-like_sf"/>
</dbReference>
<evidence type="ECO:0000256" key="6">
    <source>
        <dbReference type="ARBA" id="ARBA00023136"/>
    </source>
</evidence>
<dbReference type="RefSeq" id="XP_022085808.1">
    <property type="nucleotide sequence ID" value="XM_022230116.1"/>
</dbReference>
<feature type="transmembrane region" description="Helical" evidence="7">
    <location>
        <begin position="20"/>
        <end position="43"/>
    </location>
</feature>
<feature type="transmembrane region" description="Helical" evidence="7">
    <location>
        <begin position="55"/>
        <end position="77"/>
    </location>
</feature>
<dbReference type="InterPro" id="IPR007599">
    <property type="entry name" value="DER1"/>
</dbReference>
<evidence type="ECO:0000256" key="1">
    <source>
        <dbReference type="ARBA" id="ARBA00004477"/>
    </source>
</evidence>
<dbReference type="GeneID" id="110976652"/>
<keyword evidence="3 7" id="KW-0812">Transmembrane</keyword>
<dbReference type="OrthoDB" id="1716531at2759"/>